<feature type="transmembrane region" description="Helical" evidence="1">
    <location>
        <begin position="103"/>
        <end position="120"/>
    </location>
</feature>
<accession>A0A315ZD55</accession>
<evidence type="ECO:0000313" key="3">
    <source>
        <dbReference type="Proteomes" id="UP000245535"/>
    </source>
</evidence>
<evidence type="ECO:0000313" key="2">
    <source>
        <dbReference type="EMBL" id="PWJ43049.1"/>
    </source>
</evidence>
<gene>
    <name evidence="2" type="ORF">BC781_102597</name>
</gene>
<feature type="transmembrane region" description="Helical" evidence="1">
    <location>
        <begin position="7"/>
        <end position="26"/>
    </location>
</feature>
<keyword evidence="1" id="KW-0472">Membrane</keyword>
<keyword evidence="3" id="KW-1185">Reference proteome</keyword>
<dbReference type="Proteomes" id="UP000245535">
    <property type="component" value="Unassembled WGS sequence"/>
</dbReference>
<feature type="transmembrane region" description="Helical" evidence="1">
    <location>
        <begin position="77"/>
        <end position="97"/>
    </location>
</feature>
<reference evidence="2 3" key="1">
    <citation type="submission" date="2018-03" db="EMBL/GenBank/DDBJ databases">
        <title>Genomic Encyclopedia of Archaeal and Bacterial Type Strains, Phase II (KMG-II): from individual species to whole genera.</title>
        <authorList>
            <person name="Goeker M."/>
        </authorList>
    </citation>
    <scope>NUCLEOTIDE SEQUENCE [LARGE SCALE GENOMIC DNA]</scope>
    <source>
        <strain evidence="2 3">DSM 28229</strain>
    </source>
</reference>
<keyword evidence="1" id="KW-1133">Transmembrane helix</keyword>
<dbReference type="AlphaFoldDB" id="A0A315ZD55"/>
<dbReference type="RefSeq" id="WP_109617264.1">
    <property type="nucleotide sequence ID" value="NZ_QGDO01000002.1"/>
</dbReference>
<proteinExistence type="predicted"/>
<dbReference type="EMBL" id="QGDO01000002">
    <property type="protein sequence ID" value="PWJ43049.1"/>
    <property type="molecule type" value="Genomic_DNA"/>
</dbReference>
<feature type="transmembrane region" description="Helical" evidence="1">
    <location>
        <begin position="32"/>
        <end position="53"/>
    </location>
</feature>
<organism evidence="2 3">
    <name type="scientific">Sediminitomix flava</name>
    <dbReference type="NCBI Taxonomy" id="379075"/>
    <lineage>
        <taxon>Bacteria</taxon>
        <taxon>Pseudomonadati</taxon>
        <taxon>Bacteroidota</taxon>
        <taxon>Cytophagia</taxon>
        <taxon>Cytophagales</taxon>
        <taxon>Flammeovirgaceae</taxon>
        <taxon>Sediminitomix</taxon>
    </lineage>
</organism>
<keyword evidence="1" id="KW-0812">Transmembrane</keyword>
<name>A0A315ZD55_SEDFL</name>
<protein>
    <submittedName>
        <fullName evidence="2">Uncharacterized protein</fullName>
    </submittedName>
</protein>
<comment type="caution">
    <text evidence="2">The sequence shown here is derived from an EMBL/GenBank/DDBJ whole genome shotgun (WGS) entry which is preliminary data.</text>
</comment>
<sequence length="219" mass="25917">MRISSAVQQGLLTLGYISFYLPVPFLRHTDSAYFYFIYILSLSYLFALGYMIYDKIRFRKGFVKNEQKLPIYRRERIMVPYFETFSLFSFAVTMHYFEGLQGFVLINYIISLLYLMNYFIPDLPEGFVRVKNGILKISGSPKVKIENLKEVQIYPSTIQLKTIDNLIRSTKHYDIDYPLAMNIARILDDNGIFYRMTLRDHPDEIRNYPRVLKKATEVC</sequence>
<evidence type="ECO:0000256" key="1">
    <source>
        <dbReference type="SAM" id="Phobius"/>
    </source>
</evidence>